<sequence>MKPWPSSPDRVKPVVITLADGINQSVESIEIADGQCTDAINVDSFIYPTLQVRDGYALHSTHTGYINRLFTFLGVWYCGNERGLYRFTGSSWAAVYEYGDSNNERLWDAAMFFDGSKLYFLDGSLQLQQWDGTTLTPMSSAPAASAFLTTHANRFYLANRNDNLLSYSGLRDAADWTSTNKYTGTGKITVETPDGEKPTGLIAYADHVILFKKYTLHELYGEDSTNFQMQNPYGVGCISDRTLVPTNSALYWLASDGVYAYSGGATPVKISDQIKNYISSINQSYARHCTAGTDGRFLYLSLVTGGNTIPNVTLKYDLQGGRWWPCSFVATSYFLNGQTLYIGTSDGRVLQMGGATDGGNVINWSIETKPFSEGDETVRKTINRIWVIADIEPGSTLNVAYAGGTEGGAWNVVNSITNGTGVIRSTRIPVIVRTPETWYRLKLYGTGKVKIHRIVREVSRRNS</sequence>
<keyword evidence="2" id="KW-1185">Reference proteome</keyword>
<reference evidence="1 2" key="1">
    <citation type="submission" date="2016-10" db="EMBL/GenBank/DDBJ databases">
        <title>Paenibacillus species isolates.</title>
        <authorList>
            <person name="Beno S.M."/>
        </authorList>
    </citation>
    <scope>NUCLEOTIDE SEQUENCE [LARGE SCALE GENOMIC DNA]</scope>
    <source>
        <strain evidence="1 2">FSL R5-0923</strain>
    </source>
</reference>
<protein>
    <submittedName>
        <fullName evidence="1">Uncharacterized protein</fullName>
    </submittedName>
</protein>
<dbReference type="Proteomes" id="UP000187313">
    <property type="component" value="Unassembled WGS sequence"/>
</dbReference>
<gene>
    <name evidence="1" type="ORF">BSK51_04185</name>
</gene>
<organism evidence="1 2">
    <name type="scientific">Paenibacillus odorifer</name>
    <dbReference type="NCBI Taxonomy" id="189426"/>
    <lineage>
        <taxon>Bacteria</taxon>
        <taxon>Bacillati</taxon>
        <taxon>Bacillota</taxon>
        <taxon>Bacilli</taxon>
        <taxon>Bacillales</taxon>
        <taxon>Paenibacillaceae</taxon>
        <taxon>Paenibacillus</taxon>
    </lineage>
</organism>
<dbReference type="SUPFAM" id="SSF75011">
    <property type="entry name" value="3-carboxy-cis,cis-mucoante lactonizing enzyme"/>
    <property type="match status" value="1"/>
</dbReference>
<dbReference type="RefSeq" id="WP_076298300.1">
    <property type="nucleotide sequence ID" value="NZ_MPTD01000002.1"/>
</dbReference>
<evidence type="ECO:0000313" key="1">
    <source>
        <dbReference type="EMBL" id="OMD55258.1"/>
    </source>
</evidence>
<evidence type="ECO:0000313" key="2">
    <source>
        <dbReference type="Proteomes" id="UP000187313"/>
    </source>
</evidence>
<accession>A0ABX3HV92</accession>
<name>A0ABX3HV92_9BACL</name>
<comment type="caution">
    <text evidence="1">The sequence shown here is derived from an EMBL/GenBank/DDBJ whole genome shotgun (WGS) entry which is preliminary data.</text>
</comment>
<proteinExistence type="predicted"/>
<dbReference type="EMBL" id="MPTD01000002">
    <property type="protein sequence ID" value="OMD55258.1"/>
    <property type="molecule type" value="Genomic_DNA"/>
</dbReference>